<dbReference type="AlphaFoldDB" id="A0A6N9UBG0"/>
<sequence>MSVPHGTLFPVTSHGIAISLFSGAGGLDLGVEAAGYEVRAAVEHNADAVATMEKNFSHLQSEVIQRDILEVSTKDLLSAAGLKGRERPDLLVGGPPCTPFSKSGFWLEYKRKGLDPGASLLQSYTRILREAKPRAFVLENVYALTFNNKASRPAYERLLREIDEAGYTYETKVLNAADYGVPQSRPRLFVIGVPKGKTVPLHPEPTHGGKWERRATGAKEQPHVTVGQALAGLVTEPEPGETVAGKYGHLLPDIPPGENYLHYTEERGHENPEFKWRSKYWSFLLKLDPNRPSPTIQAQPGPYIGPFHWENRRLRVPEMKRLFTFPDEFQFVGKRSAVQAQLGNCVPPFLAEKVVRAVAEQVG</sequence>
<keyword evidence="2 5" id="KW-0808">Transferase</keyword>
<evidence type="ECO:0000313" key="9">
    <source>
        <dbReference type="EMBL" id="NEA19962.1"/>
    </source>
</evidence>
<evidence type="ECO:0000256" key="6">
    <source>
        <dbReference type="RuleBase" id="RU000416"/>
    </source>
</evidence>
<reference evidence="9 10" key="1">
    <citation type="submission" date="2020-01" db="EMBL/GenBank/DDBJ databases">
        <title>Insect and environment-associated Actinomycetes.</title>
        <authorList>
            <person name="Currrie C."/>
            <person name="Chevrette M."/>
            <person name="Carlson C."/>
            <person name="Stubbendieck R."/>
            <person name="Wendt-Pienkowski E."/>
        </authorList>
    </citation>
    <scope>NUCLEOTIDE SEQUENCE [LARGE SCALE GENOMIC DNA]</scope>
    <source>
        <strain evidence="9 10">SID11342</strain>
    </source>
</reference>
<accession>A0A6N9UBG0</accession>
<name>A0A6N9UBG0_STRHA</name>
<dbReference type="InterPro" id="IPR050390">
    <property type="entry name" value="C5-Methyltransferase"/>
</dbReference>
<feature type="compositionally biased region" description="Basic and acidic residues" evidence="8">
    <location>
        <begin position="204"/>
        <end position="222"/>
    </location>
</feature>
<protein>
    <recommendedName>
        <fullName evidence="7">Cytosine-specific methyltransferase</fullName>
        <ecNumber evidence="7">2.1.1.37</ecNumber>
    </recommendedName>
</protein>
<dbReference type="EC" id="2.1.1.37" evidence="7"/>
<dbReference type="SUPFAM" id="SSF53335">
    <property type="entry name" value="S-adenosyl-L-methionine-dependent methyltransferases"/>
    <property type="match status" value="1"/>
</dbReference>
<dbReference type="InterPro" id="IPR018117">
    <property type="entry name" value="C5_DNA_meth_AS"/>
</dbReference>
<evidence type="ECO:0000256" key="8">
    <source>
        <dbReference type="SAM" id="MobiDB-lite"/>
    </source>
</evidence>
<dbReference type="PANTHER" id="PTHR10629">
    <property type="entry name" value="CYTOSINE-SPECIFIC METHYLTRANSFERASE"/>
    <property type="match status" value="1"/>
</dbReference>
<dbReference type="GO" id="GO:0003677">
    <property type="term" value="F:DNA binding"/>
    <property type="evidence" value="ECO:0007669"/>
    <property type="project" value="TreeGrafter"/>
</dbReference>
<evidence type="ECO:0000256" key="5">
    <source>
        <dbReference type="PROSITE-ProRule" id="PRU01016"/>
    </source>
</evidence>
<dbReference type="GO" id="GO:0009307">
    <property type="term" value="P:DNA restriction-modification system"/>
    <property type="evidence" value="ECO:0007669"/>
    <property type="project" value="UniProtKB-KW"/>
</dbReference>
<evidence type="ECO:0000256" key="4">
    <source>
        <dbReference type="ARBA" id="ARBA00022747"/>
    </source>
</evidence>
<proteinExistence type="inferred from homology"/>
<evidence type="ECO:0000313" key="10">
    <source>
        <dbReference type="Proteomes" id="UP000471293"/>
    </source>
</evidence>
<keyword evidence="1 5" id="KW-0489">Methyltransferase</keyword>
<evidence type="ECO:0000256" key="7">
    <source>
        <dbReference type="RuleBase" id="RU000417"/>
    </source>
</evidence>
<dbReference type="Gene3D" id="3.90.120.10">
    <property type="entry name" value="DNA Methylase, subunit A, domain 2"/>
    <property type="match status" value="1"/>
</dbReference>
<dbReference type="Gene3D" id="3.40.50.150">
    <property type="entry name" value="Vaccinia Virus protein VP39"/>
    <property type="match status" value="1"/>
</dbReference>
<dbReference type="GO" id="GO:0032259">
    <property type="term" value="P:methylation"/>
    <property type="evidence" value="ECO:0007669"/>
    <property type="project" value="UniProtKB-KW"/>
</dbReference>
<gene>
    <name evidence="9" type="ORF">G3I29_31830</name>
</gene>
<dbReference type="PROSITE" id="PS51679">
    <property type="entry name" value="SAM_MT_C5"/>
    <property type="match status" value="1"/>
</dbReference>
<evidence type="ECO:0000256" key="2">
    <source>
        <dbReference type="ARBA" id="ARBA00022679"/>
    </source>
</evidence>
<evidence type="ECO:0000256" key="3">
    <source>
        <dbReference type="ARBA" id="ARBA00022691"/>
    </source>
</evidence>
<dbReference type="EMBL" id="JAAGLQ010000661">
    <property type="protein sequence ID" value="NEA19962.1"/>
    <property type="molecule type" value="Genomic_DNA"/>
</dbReference>
<dbReference type="PROSITE" id="PS00094">
    <property type="entry name" value="C5_MTASE_1"/>
    <property type="match status" value="1"/>
</dbReference>
<dbReference type="InterPro" id="IPR001525">
    <property type="entry name" value="C5_MeTfrase"/>
</dbReference>
<feature type="active site" evidence="5">
    <location>
        <position position="97"/>
    </location>
</feature>
<comment type="catalytic activity">
    <reaction evidence="7">
        <text>a 2'-deoxycytidine in DNA + S-adenosyl-L-methionine = a 5-methyl-2'-deoxycytidine in DNA + S-adenosyl-L-homocysteine + H(+)</text>
        <dbReference type="Rhea" id="RHEA:13681"/>
        <dbReference type="Rhea" id="RHEA-COMP:11369"/>
        <dbReference type="Rhea" id="RHEA-COMP:11370"/>
        <dbReference type="ChEBI" id="CHEBI:15378"/>
        <dbReference type="ChEBI" id="CHEBI:57856"/>
        <dbReference type="ChEBI" id="CHEBI:59789"/>
        <dbReference type="ChEBI" id="CHEBI:85452"/>
        <dbReference type="ChEBI" id="CHEBI:85454"/>
        <dbReference type="EC" id="2.1.1.37"/>
    </reaction>
</comment>
<comment type="caution">
    <text evidence="9">The sequence shown here is derived from an EMBL/GenBank/DDBJ whole genome shotgun (WGS) entry which is preliminary data.</text>
</comment>
<dbReference type="GO" id="GO:0044027">
    <property type="term" value="P:negative regulation of gene expression via chromosomal CpG island methylation"/>
    <property type="evidence" value="ECO:0007669"/>
    <property type="project" value="TreeGrafter"/>
</dbReference>
<evidence type="ECO:0000256" key="1">
    <source>
        <dbReference type="ARBA" id="ARBA00022603"/>
    </source>
</evidence>
<dbReference type="InterPro" id="IPR029063">
    <property type="entry name" value="SAM-dependent_MTases_sf"/>
</dbReference>
<dbReference type="PANTHER" id="PTHR10629:SF52">
    <property type="entry name" value="DNA (CYTOSINE-5)-METHYLTRANSFERASE 1"/>
    <property type="match status" value="1"/>
</dbReference>
<dbReference type="Proteomes" id="UP000471293">
    <property type="component" value="Unassembled WGS sequence"/>
</dbReference>
<organism evidence="9 10">
    <name type="scientific">Streptomyces halstedii</name>
    <dbReference type="NCBI Taxonomy" id="1944"/>
    <lineage>
        <taxon>Bacteria</taxon>
        <taxon>Bacillati</taxon>
        <taxon>Actinomycetota</taxon>
        <taxon>Actinomycetes</taxon>
        <taxon>Kitasatosporales</taxon>
        <taxon>Streptomycetaceae</taxon>
        <taxon>Streptomyces</taxon>
    </lineage>
</organism>
<dbReference type="GO" id="GO:0003886">
    <property type="term" value="F:DNA (cytosine-5-)-methyltransferase activity"/>
    <property type="evidence" value="ECO:0007669"/>
    <property type="project" value="UniProtKB-EC"/>
</dbReference>
<keyword evidence="3 5" id="KW-0949">S-adenosyl-L-methionine</keyword>
<dbReference type="NCBIfam" id="TIGR00675">
    <property type="entry name" value="dcm"/>
    <property type="match status" value="1"/>
</dbReference>
<dbReference type="PRINTS" id="PR00105">
    <property type="entry name" value="C5METTRFRASE"/>
</dbReference>
<comment type="similarity">
    <text evidence="5 6">Belongs to the class I-like SAM-binding methyltransferase superfamily. C5-methyltransferase family.</text>
</comment>
<dbReference type="Pfam" id="PF00145">
    <property type="entry name" value="DNA_methylase"/>
    <property type="match status" value="1"/>
</dbReference>
<keyword evidence="4" id="KW-0680">Restriction system</keyword>
<feature type="region of interest" description="Disordered" evidence="8">
    <location>
        <begin position="199"/>
        <end position="222"/>
    </location>
</feature>